<dbReference type="Gene3D" id="3.30.450.40">
    <property type="match status" value="1"/>
</dbReference>
<gene>
    <name evidence="1" type="ORF">BN1044_04554</name>
</gene>
<evidence type="ECO:0008006" key="3">
    <source>
        <dbReference type="Google" id="ProtNLM"/>
    </source>
</evidence>
<dbReference type="AlphaFoldDB" id="A0A1C6Z775"/>
<dbReference type="RefSeq" id="WP_247650234.1">
    <property type="nucleotide sequence ID" value="NZ_FMIQ01000087.1"/>
</dbReference>
<dbReference type="InterPro" id="IPR029016">
    <property type="entry name" value="GAF-like_dom_sf"/>
</dbReference>
<dbReference type="SUPFAM" id="SSF55781">
    <property type="entry name" value="GAF domain-like"/>
    <property type="match status" value="1"/>
</dbReference>
<sequence length="235" mass="26355">MDSAISFLRTALCSSSQIEKAMQAFIHAIPHGFCCDGIFLNYYRHDIRSIQFIALATHKAARLKRDLISIPDYIAEQFEQRQDVEVQLINDLKQDVLTEYVVERGFRNIKSVILMRMSLDGMRLGAIGFFSYQPQAYSAEHVALIEAVHGEFSLLSFITLSQHNLLEPSDKRTSVPSLETVPPLLTDEPFVVSSNNTALSALYASLKTLANSQSPILIFGERGVGKKVSLRIYVK</sequence>
<dbReference type="EMBL" id="FMIQ01000087">
    <property type="protein sequence ID" value="SCM55040.1"/>
    <property type="molecule type" value="Genomic_DNA"/>
</dbReference>
<organism evidence="1 2">
    <name type="scientific">Hafnia alvei</name>
    <dbReference type="NCBI Taxonomy" id="569"/>
    <lineage>
        <taxon>Bacteria</taxon>
        <taxon>Pseudomonadati</taxon>
        <taxon>Pseudomonadota</taxon>
        <taxon>Gammaproteobacteria</taxon>
        <taxon>Enterobacterales</taxon>
        <taxon>Hafniaceae</taxon>
        <taxon>Hafnia</taxon>
    </lineage>
</organism>
<dbReference type="Proteomes" id="UP000094844">
    <property type="component" value="Unassembled WGS sequence"/>
</dbReference>
<reference evidence="1 2" key="1">
    <citation type="submission" date="2016-09" db="EMBL/GenBank/DDBJ databases">
        <authorList>
            <person name="Capua I."/>
            <person name="De Benedictis P."/>
            <person name="Joannis T."/>
            <person name="Lombin L.H."/>
            <person name="Cattoli G."/>
        </authorList>
    </citation>
    <scope>NUCLEOTIDE SEQUENCE [LARGE SCALE GENOMIC DNA]</scope>
    <source>
        <strain evidence="1 2">GB001</strain>
    </source>
</reference>
<evidence type="ECO:0000313" key="1">
    <source>
        <dbReference type="EMBL" id="SCM55040.1"/>
    </source>
</evidence>
<name>A0A1C6Z775_HAFAL</name>
<proteinExistence type="predicted"/>
<evidence type="ECO:0000313" key="2">
    <source>
        <dbReference type="Proteomes" id="UP000094844"/>
    </source>
</evidence>
<protein>
    <recommendedName>
        <fullName evidence="3">Sigma-54 factor interaction domain-containing protein</fullName>
    </recommendedName>
</protein>
<accession>A0A1C6Z775</accession>